<gene>
    <name evidence="2" type="ORF">Pan181_19120</name>
</gene>
<name>A0A518ALZ5_9BACT</name>
<dbReference type="KEGG" id="amuc:Pan181_19120"/>
<dbReference type="AlphaFoldDB" id="A0A518ALZ5"/>
<proteinExistence type="predicted"/>
<keyword evidence="3" id="KW-1185">Reference proteome</keyword>
<reference evidence="2 3" key="1">
    <citation type="submission" date="2019-02" db="EMBL/GenBank/DDBJ databases">
        <title>Deep-cultivation of Planctomycetes and their phenomic and genomic characterization uncovers novel biology.</title>
        <authorList>
            <person name="Wiegand S."/>
            <person name="Jogler M."/>
            <person name="Boedeker C."/>
            <person name="Pinto D."/>
            <person name="Vollmers J."/>
            <person name="Rivas-Marin E."/>
            <person name="Kohn T."/>
            <person name="Peeters S.H."/>
            <person name="Heuer A."/>
            <person name="Rast P."/>
            <person name="Oberbeckmann S."/>
            <person name="Bunk B."/>
            <person name="Jeske O."/>
            <person name="Meyerdierks A."/>
            <person name="Storesund J.E."/>
            <person name="Kallscheuer N."/>
            <person name="Luecker S."/>
            <person name="Lage O.M."/>
            <person name="Pohl T."/>
            <person name="Merkel B.J."/>
            <person name="Hornburger P."/>
            <person name="Mueller R.-W."/>
            <person name="Bruemmer F."/>
            <person name="Labrenz M."/>
            <person name="Spormann A.M."/>
            <person name="Op den Camp H."/>
            <person name="Overmann J."/>
            <person name="Amann R."/>
            <person name="Jetten M.S.M."/>
            <person name="Mascher T."/>
            <person name="Medema M.H."/>
            <person name="Devos D.P."/>
            <person name="Kaster A.-K."/>
            <person name="Ovreas L."/>
            <person name="Rohde M."/>
            <person name="Galperin M.Y."/>
            <person name="Jogler C."/>
        </authorList>
    </citation>
    <scope>NUCLEOTIDE SEQUENCE [LARGE SCALE GENOMIC DNA]</scope>
    <source>
        <strain evidence="2 3">Pan181</strain>
    </source>
</reference>
<sequence length="110" mass="11564">MECKLPLRSTRSGGVSPDRPQIAAGCHHRSGQRADRKRTCRDDRNVTGGSHEGWSGWRGLPHSGGPFQLAADDFAHALGELLGGADQDVHTDLAELAGGLPIVFGPGVVS</sequence>
<evidence type="ECO:0000256" key="1">
    <source>
        <dbReference type="SAM" id="MobiDB-lite"/>
    </source>
</evidence>
<dbReference type="EMBL" id="CP036278">
    <property type="protein sequence ID" value="QDU55718.1"/>
    <property type="molecule type" value="Genomic_DNA"/>
</dbReference>
<feature type="compositionally biased region" description="Basic residues" evidence="1">
    <location>
        <begin position="26"/>
        <end position="39"/>
    </location>
</feature>
<feature type="region of interest" description="Disordered" evidence="1">
    <location>
        <begin position="1"/>
        <end position="59"/>
    </location>
</feature>
<dbReference type="Proteomes" id="UP000315750">
    <property type="component" value="Chromosome"/>
</dbReference>
<protein>
    <submittedName>
        <fullName evidence="2">Uncharacterized protein</fullName>
    </submittedName>
</protein>
<evidence type="ECO:0000313" key="3">
    <source>
        <dbReference type="Proteomes" id="UP000315750"/>
    </source>
</evidence>
<organism evidence="2 3">
    <name type="scientific">Aeoliella mucimassa</name>
    <dbReference type="NCBI Taxonomy" id="2527972"/>
    <lineage>
        <taxon>Bacteria</taxon>
        <taxon>Pseudomonadati</taxon>
        <taxon>Planctomycetota</taxon>
        <taxon>Planctomycetia</taxon>
        <taxon>Pirellulales</taxon>
        <taxon>Lacipirellulaceae</taxon>
        <taxon>Aeoliella</taxon>
    </lineage>
</organism>
<accession>A0A518ALZ5</accession>
<evidence type="ECO:0000313" key="2">
    <source>
        <dbReference type="EMBL" id="QDU55718.1"/>
    </source>
</evidence>